<accession>A0A090QNT1</accession>
<dbReference type="AlphaFoldDB" id="A0A090QNT1"/>
<comment type="pathway">
    <text evidence="2 12 13">Amino-acid biosynthesis; L-serine biosynthesis; L-serine from 3-phospho-D-glycerate: step 2/3.</text>
</comment>
<dbReference type="EMBL" id="BBMN01000005">
    <property type="protein sequence ID" value="GAL04825.1"/>
    <property type="molecule type" value="Genomic_DNA"/>
</dbReference>
<keyword evidence="5 12" id="KW-0028">Amino-acid biosynthesis</keyword>
<feature type="domain" description="Aminotransferase class V" evidence="14">
    <location>
        <begin position="4"/>
        <end position="348"/>
    </location>
</feature>
<comment type="catalytic activity">
    <reaction evidence="11 12 13">
        <text>O-phospho-L-serine + 2-oxoglutarate = 3-phosphooxypyruvate + L-glutamate</text>
        <dbReference type="Rhea" id="RHEA:14329"/>
        <dbReference type="ChEBI" id="CHEBI:16810"/>
        <dbReference type="ChEBI" id="CHEBI:18110"/>
        <dbReference type="ChEBI" id="CHEBI:29985"/>
        <dbReference type="ChEBI" id="CHEBI:57524"/>
        <dbReference type="EC" id="2.6.1.52"/>
    </reaction>
</comment>
<reference evidence="15 16" key="1">
    <citation type="journal article" date="2014" name="Genome Announc.">
        <title>Draft Genome Sequences of Two Vibrionaceae Species, Vibrio ponticus C121 and Photobacterium aphoticum C119, Isolated as Coral Reef Microbiota.</title>
        <authorList>
            <person name="Al-saari N."/>
            <person name="Meirelles P.M."/>
            <person name="Mino S."/>
            <person name="Suda W."/>
            <person name="Oshima K."/>
            <person name="Hattori M."/>
            <person name="Ohkuma M."/>
            <person name="Thompson F.L."/>
            <person name="Gomez-Gil B."/>
            <person name="Sawabe T."/>
            <person name="Sawabe T."/>
        </authorList>
    </citation>
    <scope>NUCLEOTIDE SEQUENCE [LARGE SCALE GENOMIC DNA]</scope>
    <source>
        <strain evidence="15 16">JCM 19237</strain>
    </source>
</reference>
<dbReference type="FunFam" id="3.40.640.10:FF:000010">
    <property type="entry name" value="Phosphoserine aminotransferase"/>
    <property type="match status" value="1"/>
</dbReference>
<dbReference type="InterPro" id="IPR015421">
    <property type="entry name" value="PyrdxlP-dep_Trfase_major"/>
</dbReference>
<dbReference type="EC" id="2.6.1.52" evidence="12"/>
<feature type="binding site" evidence="12">
    <location>
        <position position="102"/>
    </location>
    <ligand>
        <name>pyridoxal 5'-phosphate</name>
        <dbReference type="ChEBI" id="CHEBI:597326"/>
    </ligand>
</feature>
<dbReference type="NCBIfam" id="TIGR01364">
    <property type="entry name" value="serC_1"/>
    <property type="match status" value="1"/>
</dbReference>
<feature type="binding site" evidence="12">
    <location>
        <position position="42"/>
    </location>
    <ligand>
        <name>L-glutamate</name>
        <dbReference type="ChEBI" id="CHEBI:29985"/>
    </ligand>
</feature>
<comment type="cofactor">
    <cofactor evidence="12">
        <name>pyridoxal 5'-phosphate</name>
        <dbReference type="ChEBI" id="CHEBI:597326"/>
    </cofactor>
    <text evidence="12">Binds 1 pyridoxal phosphate per subunit.</text>
</comment>
<organism evidence="15 16">
    <name type="scientific">Photobacterium aphoticum</name>
    <dbReference type="NCBI Taxonomy" id="754436"/>
    <lineage>
        <taxon>Bacteria</taxon>
        <taxon>Pseudomonadati</taxon>
        <taxon>Pseudomonadota</taxon>
        <taxon>Gammaproteobacteria</taxon>
        <taxon>Vibrionales</taxon>
        <taxon>Vibrionaceae</taxon>
        <taxon>Photobacterium</taxon>
    </lineage>
</organism>
<evidence type="ECO:0000256" key="1">
    <source>
        <dbReference type="ARBA" id="ARBA00004915"/>
    </source>
</evidence>
<dbReference type="STRING" id="754436.JCM19237_4191"/>
<feature type="binding site" evidence="12">
    <location>
        <position position="195"/>
    </location>
    <ligand>
        <name>pyridoxal 5'-phosphate</name>
        <dbReference type="ChEBI" id="CHEBI:597326"/>
    </ligand>
</feature>
<dbReference type="Gene3D" id="3.40.640.10">
    <property type="entry name" value="Type I PLP-dependent aspartate aminotransferase-like (Major domain)"/>
    <property type="match status" value="1"/>
</dbReference>
<dbReference type="InterPro" id="IPR000192">
    <property type="entry name" value="Aminotrans_V_dom"/>
</dbReference>
<evidence type="ECO:0000256" key="8">
    <source>
        <dbReference type="ARBA" id="ARBA00023096"/>
    </source>
</evidence>
<evidence type="ECO:0000256" key="13">
    <source>
        <dbReference type="RuleBase" id="RU004505"/>
    </source>
</evidence>
<evidence type="ECO:0000256" key="5">
    <source>
        <dbReference type="ARBA" id="ARBA00022605"/>
    </source>
</evidence>
<dbReference type="PROSITE" id="PS00595">
    <property type="entry name" value="AA_TRANSFER_CLASS_5"/>
    <property type="match status" value="1"/>
</dbReference>
<evidence type="ECO:0000256" key="11">
    <source>
        <dbReference type="ARBA" id="ARBA00049007"/>
    </source>
</evidence>
<dbReference type="GO" id="GO:0005737">
    <property type="term" value="C:cytoplasm"/>
    <property type="evidence" value="ECO:0007669"/>
    <property type="project" value="UniProtKB-SubCell"/>
</dbReference>
<dbReference type="InterPro" id="IPR020578">
    <property type="entry name" value="Aminotrans_V_PyrdxlP_BS"/>
</dbReference>
<comment type="subcellular location">
    <subcellularLocation>
        <location evidence="12">Cytoplasm</location>
    </subcellularLocation>
</comment>
<dbReference type="PANTHER" id="PTHR43247">
    <property type="entry name" value="PHOSPHOSERINE AMINOTRANSFERASE"/>
    <property type="match status" value="1"/>
</dbReference>
<keyword evidence="6 12" id="KW-0808">Transferase</keyword>
<dbReference type="UniPathway" id="UPA00135">
    <property type="reaction ID" value="UER00197"/>
</dbReference>
<dbReference type="UniPathway" id="UPA00244">
    <property type="reaction ID" value="UER00311"/>
</dbReference>
<comment type="subunit">
    <text evidence="12">Homodimer.</text>
</comment>
<feature type="modified residue" description="N6-(pyridoxal phosphate)lysine" evidence="12">
    <location>
        <position position="196"/>
    </location>
</feature>
<dbReference type="Pfam" id="PF00266">
    <property type="entry name" value="Aminotran_5"/>
    <property type="match status" value="1"/>
</dbReference>
<comment type="pathway">
    <text evidence="1 12">Cofactor biosynthesis; pyridoxine 5'-phosphate biosynthesis; pyridoxine 5'-phosphate from D-erythrose 4-phosphate: step 3/5.</text>
</comment>
<feature type="binding site" evidence="12">
    <location>
        <begin position="76"/>
        <end position="77"/>
    </location>
    <ligand>
        <name>pyridoxal 5'-phosphate</name>
        <dbReference type="ChEBI" id="CHEBI:597326"/>
    </ligand>
</feature>
<dbReference type="HAMAP" id="MF_00160">
    <property type="entry name" value="SerC_aminotrans_5"/>
    <property type="match status" value="1"/>
</dbReference>
<dbReference type="NCBIfam" id="NF003764">
    <property type="entry name" value="PRK05355.1"/>
    <property type="match status" value="1"/>
</dbReference>
<evidence type="ECO:0000256" key="2">
    <source>
        <dbReference type="ARBA" id="ARBA00005099"/>
    </source>
</evidence>
<dbReference type="GO" id="GO:0006564">
    <property type="term" value="P:L-serine biosynthetic process"/>
    <property type="evidence" value="ECO:0007669"/>
    <property type="project" value="UniProtKB-UniRule"/>
</dbReference>
<dbReference type="SUPFAM" id="SSF53383">
    <property type="entry name" value="PLP-dependent transferases"/>
    <property type="match status" value="1"/>
</dbReference>
<comment type="similarity">
    <text evidence="3 12">Belongs to the class-V pyridoxal-phosphate-dependent aminotransferase family. SerC subfamily.</text>
</comment>
<protein>
    <recommendedName>
        <fullName evidence="12">Phosphoserine aminotransferase</fullName>
        <ecNumber evidence="12">2.6.1.52</ecNumber>
    </recommendedName>
    <alternativeName>
        <fullName evidence="12">Phosphohydroxythreonine aminotransferase</fullName>
        <shortName evidence="12">PSAT</shortName>
    </alternativeName>
</protein>
<dbReference type="Gene3D" id="3.90.1150.10">
    <property type="entry name" value="Aspartate Aminotransferase, domain 1"/>
    <property type="match status" value="1"/>
</dbReference>
<evidence type="ECO:0000256" key="12">
    <source>
        <dbReference type="HAMAP-Rule" id="MF_00160"/>
    </source>
</evidence>
<keyword evidence="12" id="KW-0963">Cytoplasm</keyword>
<dbReference type="CDD" id="cd00611">
    <property type="entry name" value="PSAT_like"/>
    <property type="match status" value="1"/>
</dbReference>
<evidence type="ECO:0000259" key="14">
    <source>
        <dbReference type="Pfam" id="PF00266"/>
    </source>
</evidence>
<dbReference type="GO" id="GO:0030170">
    <property type="term" value="F:pyridoxal phosphate binding"/>
    <property type="evidence" value="ECO:0007669"/>
    <property type="project" value="UniProtKB-UniRule"/>
</dbReference>
<dbReference type="PANTHER" id="PTHR43247:SF1">
    <property type="entry name" value="PHOSPHOSERINE AMINOTRANSFERASE"/>
    <property type="match status" value="1"/>
</dbReference>
<keyword evidence="7 12" id="KW-0663">Pyridoxal phosphate</keyword>
<dbReference type="FunFam" id="3.90.1150.10:FF:000006">
    <property type="entry name" value="Phosphoserine aminotransferase"/>
    <property type="match status" value="1"/>
</dbReference>
<feature type="binding site" evidence="12">
    <location>
        <begin position="237"/>
        <end position="238"/>
    </location>
    <ligand>
        <name>pyridoxal 5'-phosphate</name>
        <dbReference type="ChEBI" id="CHEBI:597326"/>
    </ligand>
</feature>
<evidence type="ECO:0000256" key="9">
    <source>
        <dbReference type="ARBA" id="ARBA00023299"/>
    </source>
</evidence>
<dbReference type="InterPro" id="IPR022278">
    <property type="entry name" value="Pser_aminoTfrase"/>
</dbReference>
<evidence type="ECO:0000313" key="15">
    <source>
        <dbReference type="EMBL" id="GAL04825.1"/>
    </source>
</evidence>
<dbReference type="GO" id="GO:0004648">
    <property type="term" value="F:O-phospho-L-serine:2-oxoglutarate aminotransferase activity"/>
    <property type="evidence" value="ECO:0007669"/>
    <property type="project" value="UniProtKB-UniRule"/>
</dbReference>
<dbReference type="eggNOG" id="COG1932">
    <property type="taxonomic scope" value="Bacteria"/>
</dbReference>
<keyword evidence="9 12" id="KW-0718">Serine biosynthesis</keyword>
<proteinExistence type="inferred from homology"/>
<feature type="binding site" evidence="12">
    <location>
        <position position="153"/>
    </location>
    <ligand>
        <name>pyridoxal 5'-phosphate</name>
        <dbReference type="ChEBI" id="CHEBI:597326"/>
    </ligand>
</feature>
<comment type="caution">
    <text evidence="12">Lacks conserved residue(s) required for the propagation of feature annotation.</text>
</comment>
<evidence type="ECO:0000256" key="3">
    <source>
        <dbReference type="ARBA" id="ARBA00006904"/>
    </source>
</evidence>
<keyword evidence="4 12" id="KW-0032">Aminotransferase</keyword>
<comment type="catalytic activity">
    <reaction evidence="10 12">
        <text>4-(phosphooxy)-L-threonine + 2-oxoglutarate = (R)-3-hydroxy-2-oxo-4-phosphooxybutanoate + L-glutamate</text>
        <dbReference type="Rhea" id="RHEA:16573"/>
        <dbReference type="ChEBI" id="CHEBI:16810"/>
        <dbReference type="ChEBI" id="CHEBI:29985"/>
        <dbReference type="ChEBI" id="CHEBI:58452"/>
        <dbReference type="ChEBI" id="CHEBI:58538"/>
        <dbReference type="EC" id="2.6.1.52"/>
    </reaction>
</comment>
<dbReference type="Proteomes" id="UP000029227">
    <property type="component" value="Unassembled WGS sequence"/>
</dbReference>
<evidence type="ECO:0000256" key="6">
    <source>
        <dbReference type="ARBA" id="ARBA00022679"/>
    </source>
</evidence>
<dbReference type="GO" id="GO:0008615">
    <property type="term" value="P:pyridoxine biosynthetic process"/>
    <property type="evidence" value="ECO:0007669"/>
    <property type="project" value="UniProtKB-UniRule"/>
</dbReference>
<evidence type="ECO:0000313" key="16">
    <source>
        <dbReference type="Proteomes" id="UP000029227"/>
    </source>
</evidence>
<dbReference type="InterPro" id="IPR015422">
    <property type="entry name" value="PyrdxlP-dep_Trfase_small"/>
</dbReference>
<keyword evidence="8 12" id="KW-0664">Pyridoxine biosynthesis</keyword>
<evidence type="ECO:0000256" key="7">
    <source>
        <dbReference type="ARBA" id="ARBA00022898"/>
    </source>
</evidence>
<evidence type="ECO:0000256" key="10">
    <source>
        <dbReference type="ARBA" id="ARBA00047630"/>
    </source>
</evidence>
<comment type="caution">
    <text evidence="15">The sequence shown here is derived from an EMBL/GenBank/DDBJ whole genome shotgun (WGS) entry which is preliminary data.</text>
</comment>
<name>A0A090QNT1_9GAMM</name>
<sequence>MDKVFNFCAGPAMIPADVLKKAQQELTDWNGLGTSVMEISHRSKEFIQVAQQSEQDLRDLLGIPDNYHVLFCHGGARAQFAAVPMNLLGDATTADYIDGGYWAHSAAEEAEKYCRPNVIDITCEKDGKRAMLPASEWPLSDEAAFVHFCPNETIDGIEIRDLPVTDKPIVADLSSTILSREIDVSKYGVIYAGAQKNIGPAGLTIVIVRDDLLGKAQTVLPSILDYSVQVDKESMFNTPPTFAWYLAGEVFKWLKSIGGVAEMQKRNEAKAKVLYDFIDQSDFYRNNIHSDNRSLMNVPFQLKDAALDALFLEQADAAGLKALKGHRVVGGMRASIYNAMPIEGVQALVDFMREFEQQHG</sequence>
<evidence type="ECO:0000256" key="4">
    <source>
        <dbReference type="ARBA" id="ARBA00022576"/>
    </source>
</evidence>
<dbReference type="InterPro" id="IPR015424">
    <property type="entry name" value="PyrdxlP-dep_Trfase"/>
</dbReference>
<feature type="binding site" evidence="12">
    <location>
        <position position="172"/>
    </location>
    <ligand>
        <name>pyridoxal 5'-phosphate</name>
        <dbReference type="ChEBI" id="CHEBI:597326"/>
    </ligand>
</feature>
<gene>
    <name evidence="12" type="primary">serC</name>
    <name evidence="15" type="ORF">JCM19237_4191</name>
</gene>
<dbReference type="PIRSF" id="PIRSF000525">
    <property type="entry name" value="SerC"/>
    <property type="match status" value="1"/>
</dbReference>
<comment type="function">
    <text evidence="12">Catalyzes the reversible conversion of 3-phosphohydroxypyruvate to phosphoserine and of 3-hydroxy-2-oxo-4-phosphonooxybutanoate to phosphohydroxythreonine.</text>
</comment>